<dbReference type="STRING" id="312017.Q23QH8"/>
<dbReference type="InterPro" id="IPR036465">
    <property type="entry name" value="vWFA_dom_sf"/>
</dbReference>
<feature type="coiled-coil region" evidence="1">
    <location>
        <begin position="57"/>
        <end position="117"/>
    </location>
</feature>
<dbReference type="Proteomes" id="UP000009168">
    <property type="component" value="Unassembled WGS sequence"/>
</dbReference>
<gene>
    <name evidence="4" type="ORF">TTHERM_00257000</name>
</gene>
<protein>
    <recommendedName>
        <fullName evidence="6">VLIG-type G domain-containing protein</fullName>
    </recommendedName>
</protein>
<sequence length="2317" mass="273563">MDLKVEKKKQDLLFFVFEQFVDGTWLDLEDEIEAVVNKLLDSNAQQLQVLMDELISLGLKKDKVKTIKEEIHRLQNDHLESPQEKLKKEYILLWQFLQELEQKQSLQKDNVQKIFQQLVKLIQQNDNDRKIKLFVNQMSISSQDRQILYEKLNDYMQKKQSSSRNKLEIENNQENKFTKNISFNQLNQKSLQYLSNQTQRQLQNIQNQPEQQYFGDKNDETPTDCGFNQSDSNLKTQQYFSDQQMNQNNMINVVSSNEKFLPIKILQQFPENGFDQVYIRNILMQENVNKLIQSIQAGSCNCVGFLGDFRIAFKILSCMAPNLIQVNLENEILDQFDLLVAYTDGNTVFMIYQDSKYLLKENSFENNDRALYIRYILDICQVIVLCINEESVINWSDANPFQNNISTKIKFIEDKQLDFVVKKIETEFYKQPKKSQIVKCSLDCQEIIYTWSEEDSQQIYYREYQKNKNKIEKIFEEINFENYKTSKLNFYQQQELKQIMQLVFQSFIGNKEQIIKIEEIFINLTNQIQKYQTQWLETNLLETSNVIKQNDFEILLKSFLDQKDQILNANDIIQNTLIEINQKFNGYCLGCITKKWSWCNQCVRLQIIFLKIIQKFKQNIDFKQTKQISFFQIVDEYKKNQKLFVKNLENKQYEEFIIQFEESFNYFVKEINKFKQKIFIKKIQEDNVTQLLKEKIVEHAINTFENQINNNWILLKNIQQEFNTSKEKVLQVLEQQLNEEQKKIIILRPLINKFVSKKKRNNIRIIQNLYDIKLPKEAHSILNYFCFDSEIDYIATCNSYCPKEDQKLTIWKVRRNFNGNQQQIFGKVFTMNSSDVCIHINSKSKQWIVFDNINKNQAMGEIKQDYSFSQEMSFSNVYASKIKETGHNIRRVDNCFILNGIDDKIFIYEKQKQQYYAVSLDSDSIEIKVFQLCKQINNEIVNVENLKIYKVFNCLSDKVYVFETEDSLKITDSNYRTKFEINFDRLQYQDFKIIDNQTTVMIIVIYQGCNIDSYVITNELDQQQILVEKGFEQEAIEKRIGNPIIDSLVESIKNYGQNFTELGCPQQNNLFCFYEEANQSQQSSNLSKKINQYLKECFQALQINYQITYEENQNSSNIVCIVDQIQKFLEQYSQPIPIQHLKLLLLTRIPIQISTIKQSNYYPLINGQLWDQLQFQRSESLLKLEDVKKQINFGWFEEVLRNLKNESLYVISIFGRQSVGKSSLLNRMFGTRFGVSVSRCTDGVWLGYTSLNDTQILVLDCEGLFSVRRSKADELKLLQQITLISDFSILLAGLEAIDKPFQELLNDLILSNKNKKGGDIYFQGSLEILVKDMNGQNDSSKIQKELTPIYNLKIDTNIHYLYPYYHEGFNNNLKLIRNQILSNLNKKQQKAEQTLSIFKYSIAQLFLDDDTDIELLYHKLEIKDLTNQFKQIFLDINKLKLAENESQINFTYQGNKSEQQQIKQIDQFDFDIEEEKEQMKDQKLQDLTQIPLSFDQTKLKLGQDRQQSIISINRIFLQKIFDDQFSRLKMVDHNNYYKQLQNFFNEVFSNRKQLVMNAYDAKLTKLSKLKAISNEFKNELDQFISELNEQFQICQKNCKECERRCVKQNNHISDCDCQTSHTCIYLCQECTNENQDNNIVNQDNKIIHQDNSIVHKDNNIIDQDNNIVHQDNNKIDQDNNIVHQDNNYLNPHQCQFLFGHLGTHLCSTKTHFCDQTCQISSCQNQCKLKYNHSHLIAHDCQQKHQCKYNCKLHDKCKKTCQLEDGHMEEDHLCNSDKCFEKCVLCDKQCSFNKHDHANLILDPIKNKQLLTLKYINEQNYEVEVIVDAHLCGESHLCLQLCQKEGICNISYQTEQKSWVSQELKRLFSYNFYKPQNQQQKCSIVIPKWQRMHRELIHQCSQQHRCNQKCPECLSFCKKDYNHEGKHQADIHRNKEQCVFLNKTEDKISINDPINQRSYKAGESAEPENCYDSCLRQGRAHFHLRECLGGDLCAQSLFPFDARHSKSQFYPYINKQYDEILCKKYWNSIDWETPLFNKLNQEYETELCNYACSHKQHLQQNKKMNFCTKKAWHQGIHNIKKSNCQHQLIYDNKIQICFTVDTTSSMGQVFGQMKASVENIVNSLNIQDFDIKFGIVCYRDHPNEETSYGETGLKIFQFVNRADVLEVIKNLDARGGGDIPENVICALYQSCNSLKWNKQSLNIIIHIGDAPPHGLEYGVNSNNLKWTLYGCPCGIKRVDVFNQLKSKNIKYFMVKCSSVLNETEKLFKKDFGEFFRKAVEISNFNQINEKITEFVIKEVQSNLEFYHVQPYPDGIKQN</sequence>
<dbReference type="PANTHER" id="PTHR47763:SF1">
    <property type="entry name" value="DUF659 DOMAIN-CONTAINING PROTEIN"/>
    <property type="match status" value="1"/>
</dbReference>
<evidence type="ECO:0000256" key="1">
    <source>
        <dbReference type="SAM" id="Coils"/>
    </source>
</evidence>
<dbReference type="SUPFAM" id="SSF53300">
    <property type="entry name" value="vWA-like"/>
    <property type="match status" value="1"/>
</dbReference>
<keyword evidence="5" id="KW-1185">Reference proteome</keyword>
<evidence type="ECO:0000313" key="4">
    <source>
        <dbReference type="EMBL" id="EAR98910.2"/>
    </source>
</evidence>
<evidence type="ECO:0000259" key="3">
    <source>
        <dbReference type="PROSITE" id="PS51717"/>
    </source>
</evidence>
<dbReference type="HOGENOM" id="CLU_232559_0_0_1"/>
<dbReference type="Pfam" id="PF01926">
    <property type="entry name" value="MMR_HSR1"/>
    <property type="match status" value="1"/>
</dbReference>
<dbReference type="CDD" id="cd00198">
    <property type="entry name" value="vWFA"/>
    <property type="match status" value="1"/>
</dbReference>
<proteinExistence type="predicted"/>
<dbReference type="GeneID" id="7825885"/>
<organism evidence="4 5">
    <name type="scientific">Tetrahymena thermophila (strain SB210)</name>
    <dbReference type="NCBI Taxonomy" id="312017"/>
    <lineage>
        <taxon>Eukaryota</taxon>
        <taxon>Sar</taxon>
        <taxon>Alveolata</taxon>
        <taxon>Ciliophora</taxon>
        <taxon>Intramacronucleata</taxon>
        <taxon>Oligohymenophorea</taxon>
        <taxon>Hymenostomatida</taxon>
        <taxon>Tetrahymenina</taxon>
        <taxon>Tetrahymenidae</taxon>
        <taxon>Tetrahymena</taxon>
    </lineage>
</organism>
<dbReference type="KEGG" id="tet:TTHERM_00257000"/>
<dbReference type="Gene3D" id="3.40.50.410">
    <property type="entry name" value="von Willebrand factor, type A domain"/>
    <property type="match status" value="1"/>
</dbReference>
<name>Q23QH8_TETTS</name>
<keyword evidence="1" id="KW-0175">Coiled coil</keyword>
<dbReference type="eggNOG" id="ENOG502QUF5">
    <property type="taxonomic scope" value="Eukaryota"/>
</dbReference>
<dbReference type="InterPro" id="IPR052969">
    <property type="entry name" value="Thr-specific_kinase-like"/>
</dbReference>
<dbReference type="OrthoDB" id="3214109at2759"/>
<evidence type="ECO:0000259" key="2">
    <source>
        <dbReference type="PROSITE" id="PS50234"/>
    </source>
</evidence>
<dbReference type="SUPFAM" id="SSF52540">
    <property type="entry name" value="P-loop containing nucleoside triphosphate hydrolases"/>
    <property type="match status" value="1"/>
</dbReference>
<feature type="coiled-coil region" evidence="1">
    <location>
        <begin position="1566"/>
        <end position="1604"/>
    </location>
</feature>
<dbReference type="GO" id="GO:0005737">
    <property type="term" value="C:cytoplasm"/>
    <property type="evidence" value="ECO:0007669"/>
    <property type="project" value="TreeGrafter"/>
</dbReference>
<dbReference type="InParanoid" id="Q23QH8"/>
<dbReference type="InterPro" id="IPR006073">
    <property type="entry name" value="GTP-bd"/>
</dbReference>
<reference evidence="5" key="1">
    <citation type="journal article" date="2006" name="PLoS Biol.">
        <title>Macronuclear genome sequence of the ciliate Tetrahymena thermophila, a model eukaryote.</title>
        <authorList>
            <person name="Eisen J.A."/>
            <person name="Coyne R.S."/>
            <person name="Wu M."/>
            <person name="Wu D."/>
            <person name="Thiagarajan M."/>
            <person name="Wortman J.R."/>
            <person name="Badger J.H."/>
            <person name="Ren Q."/>
            <person name="Amedeo P."/>
            <person name="Jones K.M."/>
            <person name="Tallon L.J."/>
            <person name="Delcher A.L."/>
            <person name="Salzberg S.L."/>
            <person name="Silva J.C."/>
            <person name="Haas B.J."/>
            <person name="Majoros W.H."/>
            <person name="Farzad M."/>
            <person name="Carlton J.M."/>
            <person name="Smith R.K. Jr."/>
            <person name="Garg J."/>
            <person name="Pearlman R.E."/>
            <person name="Karrer K.M."/>
            <person name="Sun L."/>
            <person name="Manning G."/>
            <person name="Elde N.C."/>
            <person name="Turkewitz A.P."/>
            <person name="Asai D.J."/>
            <person name="Wilkes D.E."/>
            <person name="Wang Y."/>
            <person name="Cai H."/>
            <person name="Collins K."/>
            <person name="Stewart B.A."/>
            <person name="Lee S.R."/>
            <person name="Wilamowska K."/>
            <person name="Weinberg Z."/>
            <person name="Ruzzo W.L."/>
            <person name="Wloga D."/>
            <person name="Gaertig J."/>
            <person name="Frankel J."/>
            <person name="Tsao C.-C."/>
            <person name="Gorovsky M.A."/>
            <person name="Keeling P.J."/>
            <person name="Waller R.F."/>
            <person name="Patron N.J."/>
            <person name="Cherry J.M."/>
            <person name="Stover N.A."/>
            <person name="Krieger C.J."/>
            <person name="del Toro C."/>
            <person name="Ryder H.F."/>
            <person name="Williamson S.C."/>
            <person name="Barbeau R.A."/>
            <person name="Hamilton E.P."/>
            <person name="Orias E."/>
        </authorList>
    </citation>
    <scope>NUCLEOTIDE SEQUENCE [LARGE SCALE GENOMIC DNA]</scope>
    <source>
        <strain evidence="5">SB210</strain>
    </source>
</reference>
<dbReference type="InterPro" id="IPR002035">
    <property type="entry name" value="VWF_A"/>
</dbReference>
<dbReference type="PROSITE" id="PS50234">
    <property type="entry name" value="VWFA"/>
    <property type="match status" value="1"/>
</dbReference>
<dbReference type="GO" id="GO:0004674">
    <property type="term" value="F:protein serine/threonine kinase activity"/>
    <property type="evidence" value="ECO:0007669"/>
    <property type="project" value="TreeGrafter"/>
</dbReference>
<dbReference type="PROSITE" id="PS51717">
    <property type="entry name" value="G_VLIG"/>
    <property type="match status" value="1"/>
</dbReference>
<dbReference type="RefSeq" id="XP_001019155.2">
    <property type="nucleotide sequence ID" value="XM_001019155.2"/>
</dbReference>
<dbReference type="EMBL" id="GG662647">
    <property type="protein sequence ID" value="EAR98910.2"/>
    <property type="molecule type" value="Genomic_DNA"/>
</dbReference>
<dbReference type="PANTHER" id="PTHR47763">
    <property type="entry name" value="ALPHA-PROTEIN KINASE VWKA"/>
    <property type="match status" value="1"/>
</dbReference>
<dbReference type="GO" id="GO:0005525">
    <property type="term" value="F:GTP binding"/>
    <property type="evidence" value="ECO:0007669"/>
    <property type="project" value="InterPro"/>
</dbReference>
<dbReference type="InterPro" id="IPR027417">
    <property type="entry name" value="P-loop_NTPase"/>
</dbReference>
<feature type="domain" description="VLIG-type G" evidence="3">
    <location>
        <begin position="1205"/>
        <end position="1264"/>
    </location>
</feature>
<evidence type="ECO:0000313" key="5">
    <source>
        <dbReference type="Proteomes" id="UP000009168"/>
    </source>
</evidence>
<dbReference type="InterPro" id="IPR030383">
    <property type="entry name" value="G_VLIG_dom"/>
</dbReference>
<evidence type="ECO:0008006" key="6">
    <source>
        <dbReference type="Google" id="ProtNLM"/>
    </source>
</evidence>
<feature type="domain" description="VWFA" evidence="2">
    <location>
        <begin position="2094"/>
        <end position="2298"/>
    </location>
</feature>
<dbReference type="Gene3D" id="3.40.50.300">
    <property type="entry name" value="P-loop containing nucleotide triphosphate hydrolases"/>
    <property type="match status" value="1"/>
</dbReference>
<accession>Q23QH8</accession>